<dbReference type="PANTHER" id="PTHR13333:SF7">
    <property type="entry name" value="M-AAA PROTEASE-INTERACTING PROTEIN 1, MITOCHONDRIAL"/>
    <property type="match status" value="1"/>
</dbReference>
<reference evidence="1" key="2">
    <citation type="submission" date="2025-08" db="UniProtKB">
        <authorList>
            <consortium name="Ensembl"/>
        </authorList>
    </citation>
    <scope>IDENTIFICATION</scope>
</reference>
<proteinExistence type="predicted"/>
<dbReference type="Ensembl" id="ENSGWIT00000023049.1">
    <property type="protein sequence ID" value="ENSGWIP00000021002.1"/>
    <property type="gene ID" value="ENSGWIG00000011361.1"/>
</dbReference>
<keyword evidence="2" id="KW-1185">Reference proteome</keyword>
<organism evidence="1 2">
    <name type="scientific">Gouania willdenowi</name>
    <name type="common">Blunt-snouted clingfish</name>
    <name type="synonym">Lepadogaster willdenowi</name>
    <dbReference type="NCBI Taxonomy" id="441366"/>
    <lineage>
        <taxon>Eukaryota</taxon>
        <taxon>Metazoa</taxon>
        <taxon>Chordata</taxon>
        <taxon>Craniata</taxon>
        <taxon>Vertebrata</taxon>
        <taxon>Euteleostomi</taxon>
        <taxon>Actinopterygii</taxon>
        <taxon>Neopterygii</taxon>
        <taxon>Teleostei</taxon>
        <taxon>Neoteleostei</taxon>
        <taxon>Acanthomorphata</taxon>
        <taxon>Ovalentaria</taxon>
        <taxon>Blenniimorphae</taxon>
        <taxon>Blenniiformes</taxon>
        <taxon>Gobiesocoidei</taxon>
        <taxon>Gobiesocidae</taxon>
        <taxon>Gobiesocinae</taxon>
        <taxon>Gouania</taxon>
    </lineage>
</organism>
<dbReference type="AlphaFoldDB" id="A0A8C5EHW0"/>
<evidence type="ECO:0000313" key="2">
    <source>
        <dbReference type="Proteomes" id="UP000694680"/>
    </source>
</evidence>
<accession>A0A8C5EHW0</accession>
<reference evidence="1" key="3">
    <citation type="submission" date="2025-09" db="UniProtKB">
        <authorList>
            <consortium name="Ensembl"/>
        </authorList>
    </citation>
    <scope>IDENTIFICATION</scope>
</reference>
<reference evidence="1" key="1">
    <citation type="submission" date="2020-06" db="EMBL/GenBank/DDBJ databases">
        <authorList>
            <consortium name="Wellcome Sanger Institute Data Sharing"/>
        </authorList>
    </citation>
    <scope>NUCLEOTIDE SEQUENCE [LARGE SCALE GENOMIC DNA]</scope>
</reference>
<evidence type="ECO:0000313" key="1">
    <source>
        <dbReference type="Ensembl" id="ENSGWIP00000021002.1"/>
    </source>
</evidence>
<dbReference type="GO" id="GO:0032979">
    <property type="term" value="P:protein insertion into mitochondrial inner membrane from matrix"/>
    <property type="evidence" value="ECO:0007669"/>
    <property type="project" value="TreeGrafter"/>
</dbReference>
<name>A0A8C5EHW0_GOUWI</name>
<protein>
    <submittedName>
        <fullName evidence="1">Uncharacterized protein</fullName>
    </submittedName>
</protein>
<dbReference type="GO" id="GO:0043022">
    <property type="term" value="F:ribosome binding"/>
    <property type="evidence" value="ECO:0007669"/>
    <property type="project" value="TreeGrafter"/>
</dbReference>
<sequence length="231" mass="26513">MDPKNLSPLFPLIDEVGRMSARRKVVFAGDGRRMFGSEPPGSSGSRPAVSVVGIPDPITWIRCKVIMYLIELYFEIDLNSEEFNRGIKQVNITKHHRGHRSHFIIEINTQITVLDKAYVEQKCKSLSAAQRRQLSVQIDDIIFLLPEDVSVVFDQYGRKFCFVVMRFWMLSSHEGPDDPEGTKIFKVTSSDADERWTHLTWAGLFVCSERLIDHELAPCFCQSTCFKYEAF</sequence>
<dbReference type="Proteomes" id="UP000694680">
    <property type="component" value="Chromosome 16"/>
</dbReference>
<dbReference type="PANTHER" id="PTHR13333">
    <property type="entry name" value="M-AAA PROTEASE-INTERACTING PROTEIN 1, MITOCHONDRIAL"/>
    <property type="match status" value="1"/>
</dbReference>
<dbReference type="GO" id="GO:0005743">
    <property type="term" value="C:mitochondrial inner membrane"/>
    <property type="evidence" value="ECO:0007669"/>
    <property type="project" value="TreeGrafter"/>
</dbReference>